<dbReference type="Proteomes" id="UP000332933">
    <property type="component" value="Unassembled WGS sequence"/>
</dbReference>
<dbReference type="EMBL" id="CAADRA010005245">
    <property type="protein sequence ID" value="VFT87571.1"/>
    <property type="molecule type" value="Genomic_DNA"/>
</dbReference>
<evidence type="ECO:0000256" key="1">
    <source>
        <dbReference type="SAM" id="MobiDB-lite"/>
    </source>
</evidence>
<keyword evidence="4" id="KW-1185">Reference proteome</keyword>
<reference evidence="2" key="2">
    <citation type="submission" date="2019-06" db="EMBL/GenBank/DDBJ databases">
        <title>Genomics analysis of Aphanomyces spp. identifies a new class of oomycete effector associated with host adaptation.</title>
        <authorList>
            <person name="Gaulin E."/>
        </authorList>
    </citation>
    <scope>NUCLEOTIDE SEQUENCE</scope>
    <source>
        <strain evidence="2">CBS 578.67</strain>
    </source>
</reference>
<dbReference type="AlphaFoldDB" id="A0A485KR54"/>
<gene>
    <name evidence="3" type="primary">Aste57867_10701</name>
    <name evidence="2" type="ORF">As57867_010661</name>
    <name evidence="3" type="ORF">ASTE57867_10701</name>
</gene>
<accession>A0A485KR54</accession>
<proteinExistence type="predicted"/>
<organism evidence="3 4">
    <name type="scientific">Aphanomyces stellatus</name>
    <dbReference type="NCBI Taxonomy" id="120398"/>
    <lineage>
        <taxon>Eukaryota</taxon>
        <taxon>Sar</taxon>
        <taxon>Stramenopiles</taxon>
        <taxon>Oomycota</taxon>
        <taxon>Saprolegniomycetes</taxon>
        <taxon>Saprolegniales</taxon>
        <taxon>Verrucalvaceae</taxon>
        <taxon>Aphanomyces</taxon>
    </lineage>
</organism>
<sequence>MLGIPCSECTHVNPPIYAKCFACATPLPDDKTKVQLLYDELRVMQARFAQMDDVASTCTATQEEQLRNKLALEAEWEEVERAKASLVQEKELQMLLLDEQEHALRTAQAAWKAKQATLDQGISSMSKQDSDEETLTPEQDLKSTKGAEAREEGVGDCQKSVMNTHDEVNNTHHPAASGKRKRDSTDIVNMTTINNPVEDSPPQGRLDRPSKKDGTRHTTLGSPGDHARCVIATQNTAQNQGRHVDVAEVGVRTLWKCWFLGDKTMKPLRCLHVPGRNVPHMYESGIVVQKLVYISVAHAMVSAPDALTLMAEPTLMAIFDRAFDILLHHNPEGNLVDNMNDENTARSALIASTLVQMMYKARQSLEIPRRESKLDLILAVSRALARLVSRQCQHWFTPPATHLEQCQKLMDHLVQVAIDAKFVLSKCVLMQLPTVQLMEVFDQAFAQRDGSTDINYGFMTCAQAIELLQSRTLLPGQKKTAAT</sequence>
<evidence type="ECO:0000313" key="2">
    <source>
        <dbReference type="EMBL" id="KAF0698701.1"/>
    </source>
</evidence>
<feature type="compositionally biased region" description="Basic and acidic residues" evidence="1">
    <location>
        <begin position="139"/>
        <end position="153"/>
    </location>
</feature>
<feature type="region of interest" description="Disordered" evidence="1">
    <location>
        <begin position="122"/>
        <end position="226"/>
    </location>
</feature>
<protein>
    <submittedName>
        <fullName evidence="3">Aste57867_10701 protein</fullName>
    </submittedName>
</protein>
<evidence type="ECO:0000313" key="3">
    <source>
        <dbReference type="EMBL" id="VFT87571.1"/>
    </source>
</evidence>
<reference evidence="3 4" key="1">
    <citation type="submission" date="2019-03" db="EMBL/GenBank/DDBJ databases">
        <authorList>
            <person name="Gaulin E."/>
            <person name="Dumas B."/>
        </authorList>
    </citation>
    <scope>NUCLEOTIDE SEQUENCE [LARGE SCALE GENOMIC DNA]</scope>
    <source>
        <strain evidence="3">CBS 568.67</strain>
    </source>
</reference>
<feature type="compositionally biased region" description="Basic and acidic residues" evidence="1">
    <location>
        <begin position="205"/>
        <end position="216"/>
    </location>
</feature>
<dbReference type="EMBL" id="VJMH01005224">
    <property type="protein sequence ID" value="KAF0698701.1"/>
    <property type="molecule type" value="Genomic_DNA"/>
</dbReference>
<name>A0A485KR54_9STRA</name>
<evidence type="ECO:0000313" key="4">
    <source>
        <dbReference type="Proteomes" id="UP000332933"/>
    </source>
</evidence>
<feature type="compositionally biased region" description="Polar residues" evidence="1">
    <location>
        <begin position="186"/>
        <end position="197"/>
    </location>
</feature>